<protein>
    <submittedName>
        <fullName evidence="2">Uncharacterized protein</fullName>
    </submittedName>
</protein>
<keyword evidence="1" id="KW-0812">Transmembrane</keyword>
<keyword evidence="1" id="KW-1133">Transmembrane helix</keyword>
<proteinExistence type="evidence at transcript level"/>
<dbReference type="ExpressionAtlas" id="C6T2H3">
    <property type="expression patterns" value="baseline and differential"/>
</dbReference>
<dbReference type="EMBL" id="BT091632">
    <property type="protein sequence ID" value="ACU15828.1"/>
    <property type="molecule type" value="mRNA"/>
</dbReference>
<name>C6T2H3_SOYBN</name>
<organism evidence="2">
    <name type="scientific">Glycine max</name>
    <name type="common">Soybean</name>
    <name type="synonym">Glycine hispida</name>
    <dbReference type="NCBI Taxonomy" id="3847"/>
    <lineage>
        <taxon>Eukaryota</taxon>
        <taxon>Viridiplantae</taxon>
        <taxon>Streptophyta</taxon>
        <taxon>Embryophyta</taxon>
        <taxon>Tracheophyta</taxon>
        <taxon>Spermatophyta</taxon>
        <taxon>Magnoliopsida</taxon>
        <taxon>eudicotyledons</taxon>
        <taxon>Gunneridae</taxon>
        <taxon>Pentapetalae</taxon>
        <taxon>rosids</taxon>
        <taxon>fabids</taxon>
        <taxon>Fabales</taxon>
        <taxon>Fabaceae</taxon>
        <taxon>Papilionoideae</taxon>
        <taxon>50 kb inversion clade</taxon>
        <taxon>NPAAA clade</taxon>
        <taxon>indigoferoid/millettioid clade</taxon>
        <taxon>Phaseoleae</taxon>
        <taxon>Glycine</taxon>
        <taxon>Glycine subgen. Soja</taxon>
    </lineage>
</organism>
<accession>C6T2H3</accession>
<sequence length="75" mass="8273">MKVALQSTKARSFCMVSVASLVAPLLTVLLVGDVLIHKEGRIDAGIEEMFFSRGNRTVITFRKLLQSGGMKNPFF</sequence>
<evidence type="ECO:0000313" key="2">
    <source>
        <dbReference type="EMBL" id="ACU15828.1"/>
    </source>
</evidence>
<reference evidence="2" key="1">
    <citation type="submission" date="2009-08" db="EMBL/GenBank/DDBJ databases">
        <authorList>
            <person name="Cheung F."/>
            <person name="Xiao Y."/>
            <person name="Chan A."/>
            <person name="Moskal W."/>
            <person name="Town C.D."/>
        </authorList>
    </citation>
    <scope>NUCLEOTIDE SEQUENCE</scope>
</reference>
<dbReference type="AlphaFoldDB" id="C6T2H3"/>
<keyword evidence="1" id="KW-0472">Membrane</keyword>
<evidence type="ECO:0000256" key="1">
    <source>
        <dbReference type="SAM" id="Phobius"/>
    </source>
</evidence>
<feature type="transmembrane region" description="Helical" evidence="1">
    <location>
        <begin position="12"/>
        <end position="32"/>
    </location>
</feature>